<protein>
    <submittedName>
        <fullName evidence="2">Uncharacterized protein</fullName>
    </submittedName>
</protein>
<evidence type="ECO:0000313" key="2">
    <source>
        <dbReference type="EMBL" id="MBE6833000.1"/>
    </source>
</evidence>
<name>A0A928KR28_9FIRM</name>
<feature type="transmembrane region" description="Helical" evidence="1">
    <location>
        <begin position="43"/>
        <end position="66"/>
    </location>
</feature>
<accession>A0A928KR28</accession>
<reference evidence="2" key="1">
    <citation type="submission" date="2019-04" db="EMBL/GenBank/DDBJ databases">
        <title>Evolution of Biomass-Degrading Anaerobic Consortia Revealed by Metagenomics.</title>
        <authorList>
            <person name="Peng X."/>
        </authorList>
    </citation>
    <scope>NUCLEOTIDE SEQUENCE</scope>
    <source>
        <strain evidence="2">SIG551</strain>
    </source>
</reference>
<comment type="caution">
    <text evidence="2">The sequence shown here is derived from an EMBL/GenBank/DDBJ whole genome shotgun (WGS) entry which is preliminary data.</text>
</comment>
<keyword evidence="1" id="KW-0472">Membrane</keyword>
<gene>
    <name evidence="2" type="ORF">E7512_05370</name>
</gene>
<organism evidence="2 3">
    <name type="scientific">Faecalispora sporosphaeroides</name>
    <dbReference type="NCBI Taxonomy" id="1549"/>
    <lineage>
        <taxon>Bacteria</taxon>
        <taxon>Bacillati</taxon>
        <taxon>Bacillota</taxon>
        <taxon>Clostridia</taxon>
        <taxon>Eubacteriales</taxon>
        <taxon>Oscillospiraceae</taxon>
        <taxon>Faecalispora</taxon>
    </lineage>
</organism>
<proteinExistence type="predicted"/>
<sequence>MTCTKCGNTTNDEESLCEQCLGEENGSIPENGAGPGKPKKMKIAVIALISVFVLLAGAVTVGKLFFNRDFMQLLQGKTKYAQNIELATAQESAKQLVSILDKSVGLAQSYDKPKTLNSTVQFNVKLQDQLLKDLSLPAEQSAAVQKTMDYMNSLNMSAKTLINEKGTQTSLTITDPSALKLTVDTLAYKGGNTYLHIPQILDKYLVAESYPASQITPYGISQIKYDPVKLQASLNSLASIYANSLSGAAMKAENNQSITVDGATVQGQRLTASLTAPQTAAMVKAVAAAAKNDDYLYTFVSDNYSLFAGVAGTDVQTSSEKLTKENYGKLIDELFTDLKLEEDGVTFSAVSYLSQNGDLLAHSYESQDNTAKAQLNYMITDEKYAVEFLVDQTDGFLFTNTKTAEGTGKMRLELRSEQEPKSIGVNVDYSGCKMVPFLDSETLVGTYTVSLYDPNHEIGKYVKESGLPAAFNQLDQASIKIETTLNGDELSDHVQLNIPNLLSALVVEKASGTIDNPSIPSQPEPGQVVDLSKEESAEAMNELSIGSVKFLAETLKKDPELTAVFATFGITREQIEMIAAYYAQA</sequence>
<dbReference type="Proteomes" id="UP000754750">
    <property type="component" value="Unassembled WGS sequence"/>
</dbReference>
<keyword evidence="1" id="KW-1133">Transmembrane helix</keyword>
<evidence type="ECO:0000313" key="3">
    <source>
        <dbReference type="Proteomes" id="UP000754750"/>
    </source>
</evidence>
<dbReference type="AlphaFoldDB" id="A0A928KR28"/>
<dbReference type="EMBL" id="SVNY01000002">
    <property type="protein sequence ID" value="MBE6833000.1"/>
    <property type="molecule type" value="Genomic_DNA"/>
</dbReference>
<evidence type="ECO:0000256" key="1">
    <source>
        <dbReference type="SAM" id="Phobius"/>
    </source>
</evidence>
<keyword evidence="1" id="KW-0812">Transmembrane</keyword>